<comment type="similarity">
    <text evidence="1">Belongs to the bacterial ribosomal protein bL28 family.</text>
</comment>
<dbReference type="eggNOG" id="KOG3278">
    <property type="taxonomic scope" value="Eukaryota"/>
</dbReference>
<dbReference type="EMBL" id="CH476617">
    <property type="protein sequence ID" value="EEP80277.1"/>
    <property type="molecule type" value="Genomic_DNA"/>
</dbReference>
<proteinExistence type="inferred from homology"/>
<evidence type="ECO:0000256" key="2">
    <source>
        <dbReference type="ARBA" id="ARBA00022980"/>
    </source>
</evidence>
<dbReference type="InterPro" id="IPR037147">
    <property type="entry name" value="Ribosomal_bL28_sf"/>
</dbReference>
<dbReference type="Proteomes" id="UP000002058">
    <property type="component" value="Unassembled WGS sequence"/>
</dbReference>
<keyword evidence="8" id="KW-1185">Reference proteome</keyword>
<evidence type="ECO:0000313" key="8">
    <source>
        <dbReference type="Proteomes" id="UP000002058"/>
    </source>
</evidence>
<comment type="function">
    <text evidence="5">Component of the mitochondrial ribosome (mitoribosome), a dedicated translation machinery responsible for the synthesis of mitochondrial genome-encoded proteins, including at least some of the essential transmembrane subunits of the mitochondrial respiratory chain. The mitoribosomes are attached to the mitochondrial inner membrane and translation products are cotranslationally integrated into the membrane.</text>
</comment>
<evidence type="ECO:0000256" key="4">
    <source>
        <dbReference type="ARBA" id="ARBA00035269"/>
    </source>
</evidence>
<evidence type="ECO:0000313" key="7">
    <source>
        <dbReference type="EMBL" id="EEP80277.1"/>
    </source>
</evidence>
<keyword evidence="2" id="KW-0689">Ribosomal protein</keyword>
<dbReference type="FunFam" id="2.30.170.40:FF:000003">
    <property type="entry name" value="54S ribosomal protein L24"/>
    <property type="match status" value="1"/>
</dbReference>
<dbReference type="KEGG" id="ure:UREG_05119"/>
<dbReference type="RefSeq" id="XP_002584430.1">
    <property type="nucleotide sequence ID" value="XM_002584384.1"/>
</dbReference>
<evidence type="ECO:0000256" key="1">
    <source>
        <dbReference type="ARBA" id="ARBA00008760"/>
    </source>
</evidence>
<dbReference type="Pfam" id="PF00830">
    <property type="entry name" value="Ribosomal_L28"/>
    <property type="match status" value="1"/>
</dbReference>
<accession>C4JRN0</accession>
<dbReference type="InterPro" id="IPR026569">
    <property type="entry name" value="Ribosomal_bL28"/>
</dbReference>
<dbReference type="GeneID" id="8439240"/>
<dbReference type="InParanoid" id="C4JRN0"/>
<dbReference type="STRING" id="336963.C4JRN0"/>
<dbReference type="HOGENOM" id="CLU_064548_0_2_1"/>
<keyword evidence="3" id="KW-0687">Ribonucleoprotein</keyword>
<dbReference type="OMA" id="WELRWKV"/>
<sequence length="232" mass="26135">MISPAVAGSARSITSLSSLTSALHNLSLTSTRSFSSTCPSQKTRILPSYIPPYPYGPRRIYKQADSGLYGGATIQFGNKISKGRNEGKTRRTWKPNIRKEKIYSEALGKWLDLKVQHRVLRTIKKVGGLDQYLLGEKPARIKELGIFGWHLRWQVMTSKAMRERFEKERQELGLGKPETFEEFLSRYTMEQQVQAAIEDRAQRSAELASEPIKESLPEAHAEATPSPTLNVA</sequence>
<feature type="region of interest" description="Disordered" evidence="6">
    <location>
        <begin position="197"/>
        <end position="232"/>
    </location>
</feature>
<reference evidence="8" key="1">
    <citation type="journal article" date="2009" name="Genome Res.">
        <title>Comparative genomic analyses of the human fungal pathogens Coccidioides and their relatives.</title>
        <authorList>
            <person name="Sharpton T.J."/>
            <person name="Stajich J.E."/>
            <person name="Rounsley S.D."/>
            <person name="Gardner M.J."/>
            <person name="Wortman J.R."/>
            <person name="Jordar V.S."/>
            <person name="Maiti R."/>
            <person name="Kodira C.D."/>
            <person name="Neafsey D.E."/>
            <person name="Zeng Q."/>
            <person name="Hung C.-Y."/>
            <person name="McMahan C."/>
            <person name="Muszewska A."/>
            <person name="Grynberg M."/>
            <person name="Mandel M.A."/>
            <person name="Kellner E.M."/>
            <person name="Barker B.M."/>
            <person name="Galgiani J.N."/>
            <person name="Orbach M.J."/>
            <person name="Kirkland T.N."/>
            <person name="Cole G.T."/>
            <person name="Henn M.R."/>
            <person name="Birren B.W."/>
            <person name="Taylor J.W."/>
        </authorList>
    </citation>
    <scope>NUCLEOTIDE SEQUENCE [LARGE SCALE GENOMIC DNA]</scope>
    <source>
        <strain evidence="8">UAMH 1704</strain>
    </source>
</reference>
<gene>
    <name evidence="7" type="ORF">UREG_05119</name>
</gene>
<dbReference type="GO" id="GO:0005762">
    <property type="term" value="C:mitochondrial large ribosomal subunit"/>
    <property type="evidence" value="ECO:0007669"/>
    <property type="project" value="TreeGrafter"/>
</dbReference>
<protein>
    <recommendedName>
        <fullName evidence="4">Large ribosomal subunit protein bL28m</fullName>
    </recommendedName>
</protein>
<dbReference type="OrthoDB" id="361870at2759"/>
<dbReference type="Gene3D" id="2.30.170.40">
    <property type="entry name" value="Ribosomal protein L28/L24"/>
    <property type="match status" value="1"/>
</dbReference>
<dbReference type="PANTHER" id="PTHR13528">
    <property type="entry name" value="39S RIBOSOMAL PROTEIN L28, MITOCHONDRIAL"/>
    <property type="match status" value="1"/>
</dbReference>
<dbReference type="InterPro" id="IPR034704">
    <property type="entry name" value="Ribosomal_bL28/bL31-like_sf"/>
</dbReference>
<feature type="compositionally biased region" description="Basic and acidic residues" evidence="6">
    <location>
        <begin position="211"/>
        <end position="221"/>
    </location>
</feature>
<evidence type="ECO:0000256" key="6">
    <source>
        <dbReference type="SAM" id="MobiDB-lite"/>
    </source>
</evidence>
<name>C4JRN0_UNCRE</name>
<dbReference type="PANTHER" id="PTHR13528:SF2">
    <property type="entry name" value="LARGE RIBOSOMAL SUBUNIT PROTEIN BL28M"/>
    <property type="match status" value="1"/>
</dbReference>
<evidence type="ECO:0000256" key="5">
    <source>
        <dbReference type="ARBA" id="ARBA00037226"/>
    </source>
</evidence>
<dbReference type="VEuPathDB" id="FungiDB:UREG_05119"/>
<organism evidence="7 8">
    <name type="scientific">Uncinocarpus reesii (strain UAMH 1704)</name>
    <dbReference type="NCBI Taxonomy" id="336963"/>
    <lineage>
        <taxon>Eukaryota</taxon>
        <taxon>Fungi</taxon>
        <taxon>Dikarya</taxon>
        <taxon>Ascomycota</taxon>
        <taxon>Pezizomycotina</taxon>
        <taxon>Eurotiomycetes</taxon>
        <taxon>Eurotiomycetidae</taxon>
        <taxon>Onygenales</taxon>
        <taxon>Onygenaceae</taxon>
        <taxon>Uncinocarpus</taxon>
    </lineage>
</organism>
<evidence type="ECO:0000256" key="3">
    <source>
        <dbReference type="ARBA" id="ARBA00023274"/>
    </source>
</evidence>
<dbReference type="GO" id="GO:0003735">
    <property type="term" value="F:structural constituent of ribosome"/>
    <property type="evidence" value="ECO:0007669"/>
    <property type="project" value="InterPro"/>
</dbReference>
<dbReference type="SUPFAM" id="SSF143800">
    <property type="entry name" value="L28p-like"/>
    <property type="match status" value="1"/>
</dbReference>
<dbReference type="AlphaFoldDB" id="C4JRN0"/>